<evidence type="ECO:0000256" key="1">
    <source>
        <dbReference type="SAM" id="Phobius"/>
    </source>
</evidence>
<dbReference type="Proteomes" id="UP000322545">
    <property type="component" value="Unassembled WGS sequence"/>
</dbReference>
<sequence>MSEIFKDFDDRIERITNKRAKMRDGYVGRVDKNGLVVFRPKRRALSVSPRGVAMVVFAFIFFKALIVSHLGMALYQDRINTLRAGSLVEQAGAFVMQPDPATLWLAEKMRPYLQ</sequence>
<reference evidence="2 3" key="1">
    <citation type="submission" date="2016-11" db="EMBL/GenBank/DDBJ databases">
        <authorList>
            <person name="Varghese N."/>
            <person name="Submissions S."/>
        </authorList>
    </citation>
    <scope>NUCLEOTIDE SEQUENCE [LARGE SCALE GENOMIC DNA]</scope>
    <source>
        <strain evidence="2 3">DSM 28249</strain>
    </source>
</reference>
<feature type="transmembrane region" description="Helical" evidence="1">
    <location>
        <begin position="52"/>
        <end position="75"/>
    </location>
</feature>
<keyword evidence="3" id="KW-1185">Reference proteome</keyword>
<dbReference type="AlphaFoldDB" id="A0A1M6ZM65"/>
<keyword evidence="1" id="KW-0472">Membrane</keyword>
<proteinExistence type="predicted"/>
<evidence type="ECO:0000313" key="2">
    <source>
        <dbReference type="EMBL" id="SHL31537.1"/>
    </source>
</evidence>
<dbReference type="EMBL" id="FRCB01000001">
    <property type="protein sequence ID" value="SHL31537.1"/>
    <property type="molecule type" value="Genomic_DNA"/>
</dbReference>
<dbReference type="RefSeq" id="WP_149777727.1">
    <property type="nucleotide sequence ID" value="NZ_FRCB01000001.1"/>
</dbReference>
<keyword evidence="1" id="KW-0812">Transmembrane</keyword>
<gene>
    <name evidence="2" type="ORF">SAMN05443432_101111</name>
</gene>
<accession>A0A1M6ZM65</accession>
<evidence type="ECO:0000313" key="3">
    <source>
        <dbReference type="Proteomes" id="UP000322545"/>
    </source>
</evidence>
<organism evidence="2 3">
    <name type="scientific">Roseovarius litoreus</name>
    <dbReference type="NCBI Taxonomy" id="1155722"/>
    <lineage>
        <taxon>Bacteria</taxon>
        <taxon>Pseudomonadati</taxon>
        <taxon>Pseudomonadota</taxon>
        <taxon>Alphaproteobacteria</taxon>
        <taxon>Rhodobacterales</taxon>
        <taxon>Roseobacteraceae</taxon>
        <taxon>Roseovarius</taxon>
    </lineage>
</organism>
<protein>
    <submittedName>
        <fullName evidence="2">Uncharacterized protein</fullName>
    </submittedName>
</protein>
<name>A0A1M6ZM65_9RHOB</name>
<keyword evidence="1" id="KW-1133">Transmembrane helix</keyword>